<dbReference type="PANTHER" id="PTHR37807:SF3">
    <property type="entry name" value="OS07G0160300 PROTEIN"/>
    <property type="match status" value="1"/>
</dbReference>
<dbReference type="SUPFAM" id="SSF52540">
    <property type="entry name" value="P-loop containing nucleoside triphosphate hydrolases"/>
    <property type="match status" value="1"/>
</dbReference>
<dbReference type="AlphaFoldDB" id="A0A7R9Z3W5"/>
<name>A0A7R9Z3W5_9CHLO</name>
<sequence>MMTGQREAPPLSGGPPVLIMMKGHPGSGKSTLARALARALRCPLVDKDDARDCFQAHSAAAAAATGGGGDGAAAADGGGGGATGVDWNMLSYEVMFQVAGTQLGLGLNVVADCPLARARLFEDGVAVARRVSRRL</sequence>
<evidence type="ECO:0000313" key="1">
    <source>
        <dbReference type="EMBL" id="CAD8303081.1"/>
    </source>
</evidence>
<protein>
    <submittedName>
        <fullName evidence="1">Uncharacterized protein</fullName>
    </submittedName>
</protein>
<dbReference type="Pfam" id="PF13671">
    <property type="entry name" value="AAA_33"/>
    <property type="match status" value="1"/>
</dbReference>
<reference evidence="1" key="1">
    <citation type="submission" date="2021-01" db="EMBL/GenBank/DDBJ databases">
        <authorList>
            <person name="Corre E."/>
            <person name="Pelletier E."/>
            <person name="Niang G."/>
            <person name="Scheremetjew M."/>
            <person name="Finn R."/>
            <person name="Kale V."/>
            <person name="Holt S."/>
            <person name="Cochrane G."/>
            <person name="Meng A."/>
            <person name="Brown T."/>
            <person name="Cohen L."/>
        </authorList>
    </citation>
    <scope>NUCLEOTIDE SEQUENCE</scope>
    <source>
        <strain evidence="1">CCMP219</strain>
    </source>
</reference>
<dbReference type="EMBL" id="HBEC01036389">
    <property type="protein sequence ID" value="CAD8303081.1"/>
    <property type="molecule type" value="Transcribed_RNA"/>
</dbReference>
<gene>
    <name evidence="1" type="ORF">CEUR00632_LOCUS16899</name>
</gene>
<dbReference type="PANTHER" id="PTHR37807">
    <property type="entry name" value="OS07G0160300 PROTEIN"/>
    <property type="match status" value="1"/>
</dbReference>
<organism evidence="1">
    <name type="scientific">Chlamydomonas euryale</name>
    <dbReference type="NCBI Taxonomy" id="1486919"/>
    <lineage>
        <taxon>Eukaryota</taxon>
        <taxon>Viridiplantae</taxon>
        <taxon>Chlorophyta</taxon>
        <taxon>core chlorophytes</taxon>
        <taxon>Chlorophyceae</taxon>
        <taxon>CS clade</taxon>
        <taxon>Chlamydomonadales</taxon>
        <taxon>Chlamydomonadaceae</taxon>
        <taxon>Chlamydomonas</taxon>
    </lineage>
</organism>
<accession>A0A7R9Z3W5</accession>
<proteinExistence type="predicted"/>
<dbReference type="Gene3D" id="3.40.50.300">
    <property type="entry name" value="P-loop containing nucleotide triphosphate hydrolases"/>
    <property type="match status" value="1"/>
</dbReference>
<dbReference type="InterPro" id="IPR027417">
    <property type="entry name" value="P-loop_NTPase"/>
</dbReference>